<gene>
    <name evidence="2" type="ORF">GXP67_12645</name>
</gene>
<accession>A0A6C0GHD9</accession>
<reference evidence="2 3" key="1">
    <citation type="submission" date="2020-01" db="EMBL/GenBank/DDBJ databases">
        <authorList>
            <person name="Kim M.K."/>
        </authorList>
    </citation>
    <scope>NUCLEOTIDE SEQUENCE [LARGE SCALE GENOMIC DNA]</scope>
    <source>
        <strain evidence="2 3">172606-1</strain>
    </source>
</reference>
<proteinExistence type="predicted"/>
<evidence type="ECO:0000313" key="2">
    <source>
        <dbReference type="EMBL" id="QHT67418.1"/>
    </source>
</evidence>
<dbReference type="InterPro" id="IPR050900">
    <property type="entry name" value="Transposase_IS3/IS150/IS904"/>
</dbReference>
<organism evidence="2 3">
    <name type="scientific">Rhodocytophaga rosea</name>
    <dbReference type="NCBI Taxonomy" id="2704465"/>
    <lineage>
        <taxon>Bacteria</taxon>
        <taxon>Pseudomonadati</taxon>
        <taxon>Bacteroidota</taxon>
        <taxon>Cytophagia</taxon>
        <taxon>Cytophagales</taxon>
        <taxon>Rhodocytophagaceae</taxon>
        <taxon>Rhodocytophaga</taxon>
    </lineage>
</organism>
<sequence>MSPKGNGPQIRLWSELRWDTAIAENLFKTLKTALIYHMDYLTKQQAKLAIVEYIEGWYNRKRKHSALGYRSPLQYQFYLEEKRIAA</sequence>
<dbReference type="InterPro" id="IPR001584">
    <property type="entry name" value="Integrase_cat-core"/>
</dbReference>
<dbReference type="SUPFAM" id="SSF53098">
    <property type="entry name" value="Ribonuclease H-like"/>
    <property type="match status" value="1"/>
</dbReference>
<dbReference type="GO" id="GO:0015074">
    <property type="term" value="P:DNA integration"/>
    <property type="evidence" value="ECO:0007669"/>
    <property type="project" value="InterPro"/>
</dbReference>
<dbReference type="EMBL" id="CP048222">
    <property type="protein sequence ID" value="QHT67418.1"/>
    <property type="molecule type" value="Genomic_DNA"/>
</dbReference>
<dbReference type="AlphaFoldDB" id="A0A6C0GHD9"/>
<dbReference type="Pfam" id="PF13333">
    <property type="entry name" value="rve_2"/>
    <property type="match status" value="1"/>
</dbReference>
<dbReference type="Proteomes" id="UP000480178">
    <property type="component" value="Chromosome"/>
</dbReference>
<evidence type="ECO:0000313" key="3">
    <source>
        <dbReference type="Proteomes" id="UP000480178"/>
    </source>
</evidence>
<evidence type="ECO:0000259" key="1">
    <source>
        <dbReference type="Pfam" id="PF13333"/>
    </source>
</evidence>
<keyword evidence="3" id="KW-1185">Reference proteome</keyword>
<name>A0A6C0GHD9_9BACT</name>
<dbReference type="InterPro" id="IPR012337">
    <property type="entry name" value="RNaseH-like_sf"/>
</dbReference>
<dbReference type="KEGG" id="rhoz:GXP67_12645"/>
<dbReference type="PANTHER" id="PTHR46889">
    <property type="entry name" value="TRANSPOSASE INSF FOR INSERTION SEQUENCE IS3B-RELATED"/>
    <property type="match status" value="1"/>
</dbReference>
<protein>
    <submittedName>
        <fullName evidence="2">IS3 family transposase</fullName>
    </submittedName>
</protein>
<feature type="domain" description="Integrase catalytic" evidence="1">
    <location>
        <begin position="24"/>
        <end position="76"/>
    </location>
</feature>
<dbReference type="PANTHER" id="PTHR46889:SF4">
    <property type="entry name" value="TRANSPOSASE INSO FOR INSERTION SEQUENCE ELEMENT IS911B-RELATED"/>
    <property type="match status" value="1"/>
</dbReference>